<protein>
    <submittedName>
        <fullName evidence="2">Uncharacterized protein</fullName>
    </submittedName>
</protein>
<keyword evidence="1" id="KW-1133">Transmembrane helix</keyword>
<dbReference type="Proteomes" id="UP000770717">
    <property type="component" value="Unassembled WGS sequence"/>
</dbReference>
<reference evidence="2" key="1">
    <citation type="thesis" date="2020" institute="ProQuest LLC" country="789 East Eisenhower Parkway, Ann Arbor, MI, USA">
        <title>Comparative Genomics and Chromosome Evolution.</title>
        <authorList>
            <person name="Mudd A.B."/>
        </authorList>
    </citation>
    <scope>NUCLEOTIDE SEQUENCE</scope>
    <source>
        <strain evidence="2">HN-11 Male</strain>
        <tissue evidence="2">Kidney and liver</tissue>
    </source>
</reference>
<evidence type="ECO:0000313" key="3">
    <source>
        <dbReference type="Proteomes" id="UP000770717"/>
    </source>
</evidence>
<organism evidence="2 3">
    <name type="scientific">Eleutherodactylus coqui</name>
    <name type="common">Puerto Rican coqui</name>
    <dbReference type="NCBI Taxonomy" id="57060"/>
    <lineage>
        <taxon>Eukaryota</taxon>
        <taxon>Metazoa</taxon>
        <taxon>Chordata</taxon>
        <taxon>Craniata</taxon>
        <taxon>Vertebrata</taxon>
        <taxon>Euteleostomi</taxon>
        <taxon>Amphibia</taxon>
        <taxon>Batrachia</taxon>
        <taxon>Anura</taxon>
        <taxon>Neobatrachia</taxon>
        <taxon>Hyloidea</taxon>
        <taxon>Eleutherodactylidae</taxon>
        <taxon>Eleutherodactylinae</taxon>
        <taxon>Eleutherodactylus</taxon>
        <taxon>Eleutherodactylus</taxon>
    </lineage>
</organism>
<proteinExistence type="predicted"/>
<evidence type="ECO:0000256" key="1">
    <source>
        <dbReference type="SAM" id="Phobius"/>
    </source>
</evidence>
<name>A0A8J6BPC0_ELECQ</name>
<evidence type="ECO:0000313" key="2">
    <source>
        <dbReference type="EMBL" id="KAG9464458.1"/>
    </source>
</evidence>
<keyword evidence="1" id="KW-0812">Transmembrane</keyword>
<comment type="caution">
    <text evidence="2">The sequence shown here is derived from an EMBL/GenBank/DDBJ whole genome shotgun (WGS) entry which is preliminary data.</text>
</comment>
<dbReference type="AlphaFoldDB" id="A0A8J6BPC0"/>
<feature type="transmembrane region" description="Helical" evidence="1">
    <location>
        <begin position="28"/>
        <end position="52"/>
    </location>
</feature>
<dbReference type="EMBL" id="WNTK01004395">
    <property type="protein sequence ID" value="KAG9464458.1"/>
    <property type="molecule type" value="Genomic_DNA"/>
</dbReference>
<keyword evidence="3" id="KW-1185">Reference proteome</keyword>
<accession>A0A8J6BPC0</accession>
<gene>
    <name evidence="2" type="ORF">GDO78_019907</name>
</gene>
<sequence>MLQSSDHRNTSGANSVAAIFSASVKSSIVFPLIFLSHAFLLSLLFVACTWLSASFCCDDFSPWNSFSCFTVSS</sequence>
<keyword evidence="1" id="KW-0472">Membrane</keyword>